<dbReference type="Proteomes" id="UP000320593">
    <property type="component" value="Unassembled WGS sequence"/>
</dbReference>
<organism evidence="1 2">
    <name type="scientific">Roseibium hamelinense</name>
    <dbReference type="NCBI Taxonomy" id="150831"/>
    <lineage>
        <taxon>Bacteria</taxon>
        <taxon>Pseudomonadati</taxon>
        <taxon>Pseudomonadota</taxon>
        <taxon>Alphaproteobacteria</taxon>
        <taxon>Hyphomicrobiales</taxon>
        <taxon>Stappiaceae</taxon>
        <taxon>Roseibium</taxon>
    </lineage>
</organism>
<dbReference type="RefSeq" id="WP_145341944.1">
    <property type="nucleotide sequence ID" value="NZ_SMLY01000075.1"/>
</dbReference>
<dbReference type="AlphaFoldDB" id="A0A562T8V6"/>
<evidence type="ECO:0000313" key="2">
    <source>
        <dbReference type="Proteomes" id="UP000320593"/>
    </source>
</evidence>
<gene>
    <name evidence="1" type="ORF">JM93_01569</name>
</gene>
<accession>A0A562T8V6</accession>
<sequence length="227" mass="24738">MPALNFVPQGGWGLLKTGEENGLFTDGMTTCAPLIIYNSDPTTRVALMHCDAARVRLPSVSQVLNWVCQGIATNSYTVLGLSKDLYWLLTYAGGYRGSLGGFVSLPSAGWVGARINEGAFQLVPQENNTDYTENNPVTKDGETGGISWYSDDFPGISNVLQTAFDQELLKQGLIEQGLDRQTYADVVSDQDLSDLSKISTAVTTTGDQFYSVRDVLENIQRDELDFG</sequence>
<protein>
    <submittedName>
        <fullName evidence="1">Uncharacterized protein</fullName>
    </submittedName>
</protein>
<proteinExistence type="predicted"/>
<dbReference type="OrthoDB" id="10012356at2"/>
<evidence type="ECO:0000313" key="1">
    <source>
        <dbReference type="EMBL" id="TWI89366.1"/>
    </source>
</evidence>
<name>A0A562T8V6_9HYPH</name>
<comment type="caution">
    <text evidence="1">The sequence shown here is derived from an EMBL/GenBank/DDBJ whole genome shotgun (WGS) entry which is preliminary data.</text>
</comment>
<dbReference type="EMBL" id="VLLF01000003">
    <property type="protein sequence ID" value="TWI89366.1"/>
    <property type="molecule type" value="Genomic_DNA"/>
</dbReference>
<reference evidence="1 2" key="1">
    <citation type="submission" date="2019-07" db="EMBL/GenBank/DDBJ databases">
        <title>Genomic Encyclopedia of Archaeal and Bacterial Type Strains, Phase II (KMG-II): from individual species to whole genera.</title>
        <authorList>
            <person name="Goeker M."/>
        </authorList>
    </citation>
    <scope>NUCLEOTIDE SEQUENCE [LARGE SCALE GENOMIC DNA]</scope>
    <source>
        <strain evidence="1 2">ATCC BAA-252</strain>
    </source>
</reference>
<keyword evidence="2" id="KW-1185">Reference proteome</keyword>